<gene>
    <name evidence="9" type="ORF">CSW47_01230</name>
</gene>
<reference evidence="9 10" key="1">
    <citation type="journal article" date="2019" name="Extremophiles">
        <title>Biogeography of thermophiles and predominance of Thermus scotoductus in domestic water heaters.</title>
        <authorList>
            <person name="Wilpiszeski R.L."/>
            <person name="Zhang Z."/>
            <person name="House C.H."/>
        </authorList>
    </citation>
    <scope>NUCLEOTIDE SEQUENCE [LARGE SCALE GENOMIC DNA]</scope>
    <source>
        <strain evidence="9 10">34_S34</strain>
    </source>
</reference>
<evidence type="ECO:0000313" key="10">
    <source>
        <dbReference type="Proteomes" id="UP000286734"/>
    </source>
</evidence>
<keyword evidence="4 7" id="KW-0812">Transmembrane</keyword>
<dbReference type="CDD" id="cd06261">
    <property type="entry name" value="TM_PBP2"/>
    <property type="match status" value="1"/>
</dbReference>
<evidence type="ECO:0000256" key="4">
    <source>
        <dbReference type="ARBA" id="ARBA00022692"/>
    </source>
</evidence>
<dbReference type="SUPFAM" id="SSF161098">
    <property type="entry name" value="MetI-like"/>
    <property type="match status" value="1"/>
</dbReference>
<evidence type="ECO:0000313" key="9">
    <source>
        <dbReference type="EMBL" id="RTH07697.1"/>
    </source>
</evidence>
<dbReference type="Gene3D" id="1.10.3720.10">
    <property type="entry name" value="MetI-like"/>
    <property type="match status" value="1"/>
</dbReference>
<feature type="domain" description="ABC transmembrane type-1" evidence="8">
    <location>
        <begin position="65"/>
        <end position="264"/>
    </location>
</feature>
<feature type="transmembrane region" description="Helical" evidence="7">
    <location>
        <begin position="103"/>
        <end position="127"/>
    </location>
</feature>
<evidence type="ECO:0000256" key="2">
    <source>
        <dbReference type="ARBA" id="ARBA00022448"/>
    </source>
</evidence>
<protein>
    <submittedName>
        <fullName evidence="9">Sugar ABC transporter permease</fullName>
    </submittedName>
</protein>
<dbReference type="InterPro" id="IPR000515">
    <property type="entry name" value="MetI-like"/>
</dbReference>
<dbReference type="PANTHER" id="PTHR30193">
    <property type="entry name" value="ABC TRANSPORTER PERMEASE PROTEIN"/>
    <property type="match status" value="1"/>
</dbReference>
<comment type="caution">
    <text evidence="9">The sequence shown here is derived from an EMBL/GenBank/DDBJ whole genome shotgun (WGS) entry which is preliminary data.</text>
</comment>
<evidence type="ECO:0000256" key="6">
    <source>
        <dbReference type="ARBA" id="ARBA00023136"/>
    </source>
</evidence>
<evidence type="ECO:0000256" key="7">
    <source>
        <dbReference type="RuleBase" id="RU363032"/>
    </source>
</evidence>
<dbReference type="EMBL" id="PELP01000023">
    <property type="protein sequence ID" value="RTH07697.1"/>
    <property type="molecule type" value="Genomic_DNA"/>
</dbReference>
<accession>A0A430RHF4</accession>
<proteinExistence type="inferred from homology"/>
<feature type="transmembrane region" description="Helical" evidence="7">
    <location>
        <begin position="69"/>
        <end position="91"/>
    </location>
</feature>
<sequence length="276" mass="29890">MGSKSGLGLLLAMPSTLVVAAFALLPVGASLLISFTDWRGLGQPAWAGLANYWALLEDARFHRYLRQTLVYAALAVPLGVVLPLAIALALRNLAGPWNLIFRVVFYLPVVTGVVATALLFQALIGLFPFNPLARPETVLPTLAAFSAWQGMGGAILLYLAGLARIPRELYEAAALDGAGPWQSFRFVTLPQILPIVSLVLVLSTIAAIQVFEVVLFVTRGGPGDASTTVALYIYTNAFRYFRSGYATALAWVLALGLFLLILLQRRLERRVYDAEV</sequence>
<feature type="transmembrane region" description="Helical" evidence="7">
    <location>
        <begin position="139"/>
        <end position="160"/>
    </location>
</feature>
<dbReference type="GO" id="GO:0005886">
    <property type="term" value="C:plasma membrane"/>
    <property type="evidence" value="ECO:0007669"/>
    <property type="project" value="UniProtKB-SubCell"/>
</dbReference>
<dbReference type="AlphaFoldDB" id="A0A430RHF4"/>
<evidence type="ECO:0000256" key="5">
    <source>
        <dbReference type="ARBA" id="ARBA00022989"/>
    </source>
</evidence>
<feature type="transmembrane region" description="Helical" evidence="7">
    <location>
        <begin position="244"/>
        <end position="263"/>
    </location>
</feature>
<comment type="similarity">
    <text evidence="7">Belongs to the binding-protein-dependent transport system permease family.</text>
</comment>
<name>A0A430RHF4_THESC</name>
<dbReference type="Pfam" id="PF00528">
    <property type="entry name" value="BPD_transp_1"/>
    <property type="match status" value="1"/>
</dbReference>
<feature type="transmembrane region" description="Helical" evidence="7">
    <location>
        <begin position="192"/>
        <end position="217"/>
    </location>
</feature>
<evidence type="ECO:0000256" key="3">
    <source>
        <dbReference type="ARBA" id="ARBA00022475"/>
    </source>
</evidence>
<keyword evidence="2 7" id="KW-0813">Transport</keyword>
<evidence type="ECO:0000256" key="1">
    <source>
        <dbReference type="ARBA" id="ARBA00004651"/>
    </source>
</evidence>
<dbReference type="InterPro" id="IPR035906">
    <property type="entry name" value="MetI-like_sf"/>
</dbReference>
<dbReference type="RefSeq" id="WP_126199911.1">
    <property type="nucleotide sequence ID" value="NZ_PELP01000023.1"/>
</dbReference>
<evidence type="ECO:0000259" key="8">
    <source>
        <dbReference type="PROSITE" id="PS50928"/>
    </source>
</evidence>
<keyword evidence="5 7" id="KW-1133">Transmembrane helix</keyword>
<dbReference type="PROSITE" id="PS50928">
    <property type="entry name" value="ABC_TM1"/>
    <property type="match status" value="1"/>
</dbReference>
<organism evidence="9 10">
    <name type="scientific">Thermus scotoductus</name>
    <dbReference type="NCBI Taxonomy" id="37636"/>
    <lineage>
        <taxon>Bacteria</taxon>
        <taxon>Thermotogati</taxon>
        <taxon>Deinococcota</taxon>
        <taxon>Deinococci</taxon>
        <taxon>Thermales</taxon>
        <taxon>Thermaceae</taxon>
        <taxon>Thermus</taxon>
    </lineage>
</organism>
<dbReference type="PANTHER" id="PTHR30193:SF37">
    <property type="entry name" value="INNER MEMBRANE ABC TRANSPORTER PERMEASE PROTEIN YCJO"/>
    <property type="match status" value="1"/>
</dbReference>
<dbReference type="Proteomes" id="UP000286734">
    <property type="component" value="Unassembled WGS sequence"/>
</dbReference>
<dbReference type="GO" id="GO:0055085">
    <property type="term" value="P:transmembrane transport"/>
    <property type="evidence" value="ECO:0007669"/>
    <property type="project" value="InterPro"/>
</dbReference>
<keyword evidence="3" id="KW-1003">Cell membrane</keyword>
<comment type="subcellular location">
    <subcellularLocation>
        <location evidence="1 7">Cell membrane</location>
        <topology evidence="1 7">Multi-pass membrane protein</topology>
    </subcellularLocation>
</comment>
<dbReference type="InterPro" id="IPR051393">
    <property type="entry name" value="ABC_transporter_permease"/>
</dbReference>
<keyword evidence="6 7" id="KW-0472">Membrane</keyword>